<keyword evidence="2" id="KW-0812">Transmembrane</keyword>
<dbReference type="PANTHER" id="PTHR10900:SF77">
    <property type="entry name" value="FI19380P1"/>
    <property type="match status" value="1"/>
</dbReference>
<dbReference type="SUPFAM" id="SSF82153">
    <property type="entry name" value="FAS1 domain"/>
    <property type="match status" value="4"/>
</dbReference>
<feature type="compositionally biased region" description="Acidic residues" evidence="1">
    <location>
        <begin position="130"/>
        <end position="139"/>
    </location>
</feature>
<reference evidence="4 5" key="1">
    <citation type="submission" date="2019-01" db="EMBL/GenBank/DDBJ databases">
        <authorList>
            <person name="Ferrante I. M."/>
        </authorList>
    </citation>
    <scope>NUCLEOTIDE SEQUENCE [LARGE SCALE GENOMIC DNA]</scope>
    <source>
        <strain evidence="4 5">B856</strain>
    </source>
</reference>
<organism evidence="4 5">
    <name type="scientific">Pseudo-nitzschia multistriata</name>
    <dbReference type="NCBI Taxonomy" id="183589"/>
    <lineage>
        <taxon>Eukaryota</taxon>
        <taxon>Sar</taxon>
        <taxon>Stramenopiles</taxon>
        <taxon>Ochrophyta</taxon>
        <taxon>Bacillariophyta</taxon>
        <taxon>Bacillariophyceae</taxon>
        <taxon>Bacillariophycidae</taxon>
        <taxon>Bacillariales</taxon>
        <taxon>Bacillariaceae</taxon>
        <taxon>Pseudo-nitzschia</taxon>
    </lineage>
</organism>
<feature type="domain" description="FAS1" evidence="3">
    <location>
        <begin position="670"/>
        <end position="802"/>
    </location>
</feature>
<feature type="region of interest" description="Disordered" evidence="1">
    <location>
        <begin position="1"/>
        <end position="139"/>
    </location>
</feature>
<dbReference type="AlphaFoldDB" id="A0A448Z110"/>
<keyword evidence="5" id="KW-1185">Reference proteome</keyword>
<dbReference type="InterPro" id="IPR050904">
    <property type="entry name" value="Adhesion/Biosynth-related"/>
</dbReference>
<feature type="domain" description="FAS1" evidence="3">
    <location>
        <begin position="510"/>
        <end position="654"/>
    </location>
</feature>
<dbReference type="FunFam" id="2.30.180.10:FF:000032">
    <property type="entry name" value="Fasciclin domain-containing protein, putative"/>
    <property type="match status" value="1"/>
</dbReference>
<proteinExistence type="predicted"/>
<evidence type="ECO:0000256" key="2">
    <source>
        <dbReference type="SAM" id="Phobius"/>
    </source>
</evidence>
<keyword evidence="2" id="KW-1133">Transmembrane helix</keyword>
<dbReference type="PANTHER" id="PTHR10900">
    <property type="entry name" value="PERIOSTIN-RELATED"/>
    <property type="match status" value="1"/>
</dbReference>
<feature type="domain" description="FAS1" evidence="3">
    <location>
        <begin position="1038"/>
        <end position="1165"/>
    </location>
</feature>
<evidence type="ECO:0000313" key="4">
    <source>
        <dbReference type="EMBL" id="VEU35731.1"/>
    </source>
</evidence>
<evidence type="ECO:0000313" key="5">
    <source>
        <dbReference type="Proteomes" id="UP000291116"/>
    </source>
</evidence>
<protein>
    <recommendedName>
        <fullName evidence="3">FAS1 domain-containing protein</fullName>
    </recommendedName>
</protein>
<dbReference type="EMBL" id="CAACVS010000067">
    <property type="protein sequence ID" value="VEU35731.1"/>
    <property type="molecule type" value="Genomic_DNA"/>
</dbReference>
<dbReference type="GO" id="GO:0005615">
    <property type="term" value="C:extracellular space"/>
    <property type="evidence" value="ECO:0007669"/>
    <property type="project" value="TreeGrafter"/>
</dbReference>
<dbReference type="Pfam" id="PF02469">
    <property type="entry name" value="Fasciclin"/>
    <property type="match status" value="4"/>
</dbReference>
<dbReference type="SMART" id="SM00554">
    <property type="entry name" value="FAS1"/>
    <property type="match status" value="4"/>
</dbReference>
<feature type="domain" description="FAS1" evidence="3">
    <location>
        <begin position="894"/>
        <end position="1032"/>
    </location>
</feature>
<feature type="compositionally biased region" description="Acidic residues" evidence="1">
    <location>
        <begin position="23"/>
        <end position="39"/>
    </location>
</feature>
<evidence type="ECO:0000259" key="3">
    <source>
        <dbReference type="PROSITE" id="PS50213"/>
    </source>
</evidence>
<feature type="region of interest" description="Disordered" evidence="1">
    <location>
        <begin position="477"/>
        <end position="504"/>
    </location>
</feature>
<dbReference type="PROSITE" id="PS50213">
    <property type="entry name" value="FAS1"/>
    <property type="match status" value="4"/>
</dbReference>
<keyword evidence="2" id="KW-0472">Membrane</keyword>
<feature type="compositionally biased region" description="Acidic residues" evidence="1">
    <location>
        <begin position="47"/>
        <end position="114"/>
    </location>
</feature>
<accession>A0A448Z110</accession>
<evidence type="ECO:0000256" key="1">
    <source>
        <dbReference type="SAM" id="MobiDB-lite"/>
    </source>
</evidence>
<gene>
    <name evidence="4" type="ORF">PSNMU_V1.4_AUG-EV-PASAV3_0024770</name>
</gene>
<dbReference type="InterPro" id="IPR036378">
    <property type="entry name" value="FAS1_dom_sf"/>
</dbReference>
<name>A0A448Z110_9STRA</name>
<dbReference type="Gene3D" id="2.30.180.10">
    <property type="entry name" value="FAS1 domain"/>
    <property type="match status" value="4"/>
</dbReference>
<feature type="compositionally biased region" description="Acidic residues" evidence="1">
    <location>
        <begin position="1"/>
        <end position="10"/>
    </location>
</feature>
<feature type="transmembrane region" description="Helical" evidence="2">
    <location>
        <begin position="173"/>
        <end position="206"/>
    </location>
</feature>
<dbReference type="InterPro" id="IPR000782">
    <property type="entry name" value="FAS1_domain"/>
</dbReference>
<dbReference type="OrthoDB" id="286301at2759"/>
<dbReference type="Proteomes" id="UP000291116">
    <property type="component" value="Unassembled WGS sequence"/>
</dbReference>
<sequence>MSGDDEPEWDSDARSESSGGEESSFDDEGAEEGSFDEGTQDGSIDAGTEDGSIDAGTEDGSYEDVGDEGDEVESMGSDVAEEVEQGFESGSEEGPEEGSFQDDESGDDPYESEEDQSHNDSESSEVSQDSSEDEDPFEDEEAGAILNKNLSSGSLMNEPDENEKPKWAKLVPAAILAFGIWAAVAFCCCIIFIPLMVIIIPLAVLLPGGNDGAVPFDDGTMKNITGVMDNTDFLTSIPTASPTIANVITNPTVSPETPQSQPTVLDSGADTTIYRDGVLSESAAGNEDTMLVQSGVAGNDELPSAYALVQFDGKLNIDGDMTVAEYLNAIPDAVVDFCFNVATDGDGGTPGQTFSTCLLAPPTEDIEQLTGASADYRIPESCLNGAVEDFQVTADSKDVCVNVADMLRTPPALPEIGDGNPPALRGRALQETTLPPDALPEELADAPVARNPEGAGRDVSFLFIIDAVEEFDGPGTRFYTNADPDRGPTLTIPPMQDDDNGGGEGAGAGDNCLLDYVCGTAELSKLCGFIEQAGLDAVLSVPDPENPFRTIFAPTNSAFDNLDESISAALADNDALTDVLLYHIVNGDASSSNLGCGESLKMGTMSNTTTFCGPGDVYYQIGNGVSPGVNTLPKILDADIEACDGVIHTMEEVLIPGDTSGNLTCVTEGNQTLIEMICESEDHKTFCESLQSTGLDNVLAEGRFTVFAPTDTSFSSETLAPEILTFILLQHVISGSAISSSDLSCDQEVMMATGEPSKITCGEESVFFIGGDGNVDPETLPTIIAPDLLACNGIIHSIDQLILPEISETVDEDGDDMDDIAGEFAPCGICEPGLQISELVAEVEVPDSVGLVGISGSMSCKAAEDLCLGGFCSPETCAEFAGGLSAACGCKETASVVAFLGDSPDTYSSFLDFLKLSDYASLIFTNSNPITVLAPNNAAIEALTAESPDVVAQLATPEWIVHLEDILGYHAIDGALPSTDITDGLVQTALNEEELTFSLDGADVVINSGEAKVIDADALPENGVIHTLDSVLLPSWVGQNLLDVAQGIDDLATLMTFAGETNLATLLSEPGPYTIFAPSNEAVQELLQMGIDPSLIDIESVLSYHIVPGLYPASTITDGLALATMHGEDVILNVMGSTATVMGERIVDTDILANNGIIHVIDGILLPSDMELPIPDGLPPPPDMSGAQTQSCSICSRAFSGVRLDSFTLTNPDAVISIPEGMSIPTFTGTEGTCAEIEDLCQIGYCDAQLCDTFAVYGASNTCGCEV</sequence>